<accession>A0A7C5M293</accession>
<sequence length="131" mass="14704">MISDIVNFEKSEIQKLVTHPDREVRAVLAQKMCRKIAKVELNEIERQTVEKILALIVRDAAAMVRRALAVTLRNSPNLPHDIAHRLIKDVDSIAVPVLENSPVLDDEDLLEILKSKAAAKILAITRRARVS</sequence>
<gene>
    <name evidence="1" type="ORF">ENJ42_01845</name>
</gene>
<proteinExistence type="predicted"/>
<dbReference type="Pfam" id="PF10098">
    <property type="entry name" value="DUF2336"/>
    <property type="match status" value="1"/>
</dbReference>
<dbReference type="Gene3D" id="1.25.10.10">
    <property type="entry name" value="Leucine-rich Repeat Variant"/>
    <property type="match status" value="1"/>
</dbReference>
<comment type="caution">
    <text evidence="1">The sequence shown here is derived from an EMBL/GenBank/DDBJ whole genome shotgun (WGS) entry which is preliminary data.</text>
</comment>
<protein>
    <submittedName>
        <fullName evidence="1">DUF2336 domain-containing protein</fullName>
    </submittedName>
</protein>
<feature type="non-terminal residue" evidence="1">
    <location>
        <position position="131"/>
    </location>
</feature>
<organism evidence="1">
    <name type="scientific">Hellea balneolensis</name>
    <dbReference type="NCBI Taxonomy" id="287478"/>
    <lineage>
        <taxon>Bacteria</taxon>
        <taxon>Pseudomonadati</taxon>
        <taxon>Pseudomonadota</taxon>
        <taxon>Alphaproteobacteria</taxon>
        <taxon>Maricaulales</taxon>
        <taxon>Robiginitomaculaceae</taxon>
        <taxon>Hellea</taxon>
    </lineage>
</organism>
<evidence type="ECO:0000313" key="1">
    <source>
        <dbReference type="EMBL" id="HHL42335.1"/>
    </source>
</evidence>
<dbReference type="InterPro" id="IPR011989">
    <property type="entry name" value="ARM-like"/>
</dbReference>
<reference evidence="1" key="1">
    <citation type="journal article" date="2020" name="mSystems">
        <title>Genome- and Community-Level Interaction Insights into Carbon Utilization and Element Cycling Functions of Hydrothermarchaeota in Hydrothermal Sediment.</title>
        <authorList>
            <person name="Zhou Z."/>
            <person name="Liu Y."/>
            <person name="Xu W."/>
            <person name="Pan J."/>
            <person name="Luo Z.H."/>
            <person name="Li M."/>
        </authorList>
    </citation>
    <scope>NUCLEOTIDE SEQUENCE [LARGE SCALE GENOMIC DNA]</scope>
    <source>
        <strain evidence="1">HyVt-485</strain>
    </source>
</reference>
<dbReference type="Proteomes" id="UP000885830">
    <property type="component" value="Unassembled WGS sequence"/>
</dbReference>
<dbReference type="AlphaFoldDB" id="A0A7C5M293"/>
<name>A0A7C5M293_9PROT</name>
<dbReference type="InterPro" id="IPR019285">
    <property type="entry name" value="DUF2336"/>
</dbReference>
<dbReference type="EMBL" id="DRMJ01000087">
    <property type="protein sequence ID" value="HHL42335.1"/>
    <property type="molecule type" value="Genomic_DNA"/>
</dbReference>